<dbReference type="InterPro" id="IPR002771">
    <property type="entry name" value="Multi_antbiot-R_MarC"/>
</dbReference>
<feature type="transmembrane region" description="Helical" evidence="7">
    <location>
        <begin position="113"/>
        <end position="135"/>
    </location>
</feature>
<gene>
    <name evidence="8" type="ORF">HNQ39_002763</name>
</gene>
<feature type="transmembrane region" description="Helical" evidence="7">
    <location>
        <begin position="184"/>
        <end position="205"/>
    </location>
</feature>
<comment type="subcellular location">
    <subcellularLocation>
        <location evidence="1 7">Cell membrane</location>
        <topology evidence="1 7">Multi-pass membrane protein</topology>
    </subcellularLocation>
</comment>
<reference evidence="8 9" key="1">
    <citation type="submission" date="2020-08" db="EMBL/GenBank/DDBJ databases">
        <title>Genomic Encyclopedia of Type Strains, Phase IV (KMG-IV): sequencing the most valuable type-strain genomes for metagenomic binning, comparative biology and taxonomic classification.</title>
        <authorList>
            <person name="Goeker M."/>
        </authorList>
    </citation>
    <scope>NUCLEOTIDE SEQUENCE [LARGE SCALE GENOMIC DNA]</scope>
    <source>
        <strain evidence="8 9">DSM 23562</strain>
    </source>
</reference>
<feature type="transmembrane region" description="Helical" evidence="7">
    <location>
        <begin position="6"/>
        <end position="29"/>
    </location>
</feature>
<dbReference type="EMBL" id="JACHGW010000002">
    <property type="protein sequence ID" value="MBB6050972.1"/>
    <property type="molecule type" value="Genomic_DNA"/>
</dbReference>
<comment type="caution">
    <text evidence="8">The sequence shown here is derived from an EMBL/GenBank/DDBJ whole genome shotgun (WGS) entry which is preliminary data.</text>
</comment>
<evidence type="ECO:0000256" key="7">
    <source>
        <dbReference type="RuleBase" id="RU362048"/>
    </source>
</evidence>
<accession>A0A7W9W7U3</accession>
<evidence type="ECO:0000256" key="6">
    <source>
        <dbReference type="ARBA" id="ARBA00023136"/>
    </source>
</evidence>
<dbReference type="RefSeq" id="WP_184196910.1">
    <property type="nucleotide sequence ID" value="NZ_JACHGW010000002.1"/>
</dbReference>
<evidence type="ECO:0000313" key="8">
    <source>
        <dbReference type="EMBL" id="MBB6050972.1"/>
    </source>
</evidence>
<dbReference type="Pfam" id="PF01914">
    <property type="entry name" value="MarC"/>
    <property type="match status" value="1"/>
</dbReference>
<proteinExistence type="inferred from homology"/>
<feature type="transmembrane region" description="Helical" evidence="7">
    <location>
        <begin position="66"/>
        <end position="92"/>
    </location>
</feature>
<keyword evidence="9" id="KW-1185">Reference proteome</keyword>
<evidence type="ECO:0000313" key="9">
    <source>
        <dbReference type="Proteomes" id="UP000520814"/>
    </source>
</evidence>
<evidence type="ECO:0000256" key="4">
    <source>
        <dbReference type="ARBA" id="ARBA00022692"/>
    </source>
</evidence>
<feature type="transmembrane region" description="Helical" evidence="7">
    <location>
        <begin position="41"/>
        <end position="60"/>
    </location>
</feature>
<name>A0A7W9W7U3_ARMRO</name>
<keyword evidence="4 7" id="KW-0812">Transmembrane</keyword>
<keyword evidence="3" id="KW-1003">Cell membrane</keyword>
<evidence type="ECO:0000256" key="5">
    <source>
        <dbReference type="ARBA" id="ARBA00022989"/>
    </source>
</evidence>
<protein>
    <recommendedName>
        <fullName evidence="7">UPF0056 membrane protein</fullName>
    </recommendedName>
</protein>
<comment type="similarity">
    <text evidence="2 7">Belongs to the UPF0056 (MarC) family.</text>
</comment>
<dbReference type="GO" id="GO:0005886">
    <property type="term" value="C:plasma membrane"/>
    <property type="evidence" value="ECO:0007669"/>
    <property type="project" value="UniProtKB-SubCell"/>
</dbReference>
<evidence type="ECO:0000256" key="1">
    <source>
        <dbReference type="ARBA" id="ARBA00004651"/>
    </source>
</evidence>
<evidence type="ECO:0000256" key="2">
    <source>
        <dbReference type="ARBA" id="ARBA00009784"/>
    </source>
</evidence>
<evidence type="ECO:0000256" key="3">
    <source>
        <dbReference type="ARBA" id="ARBA00022475"/>
    </source>
</evidence>
<dbReference type="Proteomes" id="UP000520814">
    <property type="component" value="Unassembled WGS sequence"/>
</dbReference>
<sequence>MDPTTLLKTIVALVVVVEPIGAAPVFLTLTQHQAPKERQRTARRATVAVFLILFISALVGKLILELFGISLASFKVAGGILFLFMGLEMINAQPSRSRQTPEEAEEAEHRDDIAIVPLALPLLAGPGAIGSVILLAQKGPFFPHILWVTGVIAVVCFTAWLCLRMAGPMGKALGKTGMNILNRIMGLIVVAVAVEFIIGGVKALWEA</sequence>
<dbReference type="PANTHER" id="PTHR33508">
    <property type="entry name" value="UPF0056 MEMBRANE PROTEIN YHCE"/>
    <property type="match status" value="1"/>
</dbReference>
<dbReference type="PANTHER" id="PTHR33508:SF1">
    <property type="entry name" value="UPF0056 MEMBRANE PROTEIN YHCE"/>
    <property type="match status" value="1"/>
</dbReference>
<keyword evidence="6 7" id="KW-0472">Membrane</keyword>
<feature type="transmembrane region" description="Helical" evidence="7">
    <location>
        <begin position="141"/>
        <end position="163"/>
    </location>
</feature>
<dbReference type="AlphaFoldDB" id="A0A7W9W7U3"/>
<keyword evidence="5 7" id="KW-1133">Transmembrane helix</keyword>
<dbReference type="NCBIfam" id="TIGR00427">
    <property type="entry name" value="NAAT family transporter"/>
    <property type="match status" value="1"/>
</dbReference>
<organism evidence="8 9">
    <name type="scientific">Armatimonas rosea</name>
    <dbReference type="NCBI Taxonomy" id="685828"/>
    <lineage>
        <taxon>Bacteria</taxon>
        <taxon>Bacillati</taxon>
        <taxon>Armatimonadota</taxon>
        <taxon>Armatimonadia</taxon>
        <taxon>Armatimonadales</taxon>
        <taxon>Armatimonadaceae</taxon>
        <taxon>Armatimonas</taxon>
    </lineage>
</organism>